<feature type="disulfide bond" evidence="15">
    <location>
        <begin position="176"/>
        <end position="199"/>
    </location>
</feature>
<evidence type="ECO:0000256" key="10">
    <source>
        <dbReference type="ARBA" id="ARBA00023049"/>
    </source>
</evidence>
<feature type="binding site" evidence="14 16">
    <location>
        <position position="82"/>
    </location>
    <ligand>
        <name>Zn(2+)</name>
        <dbReference type="ChEBI" id="CHEBI:29105"/>
        <note>catalytic</note>
    </ligand>
</feature>
<keyword evidence="6" id="KW-0732">Signal</keyword>
<evidence type="ECO:0000259" key="19">
    <source>
        <dbReference type="PROSITE" id="PS50900"/>
    </source>
</evidence>
<evidence type="ECO:0000256" key="16">
    <source>
        <dbReference type="PROSITE-ProRule" id="PRU00276"/>
    </source>
</evidence>
<dbReference type="InterPro" id="IPR010909">
    <property type="entry name" value="PLAC"/>
</dbReference>
<dbReference type="Gene3D" id="2.20.100.10">
    <property type="entry name" value="Thrombospondin type-1 (TSP1) repeat"/>
    <property type="match status" value="4"/>
</dbReference>
<dbReference type="GO" id="GO:0030198">
    <property type="term" value="P:extracellular matrix organization"/>
    <property type="evidence" value="ECO:0007669"/>
    <property type="project" value="InterPro"/>
</dbReference>
<dbReference type="GO" id="GO:0004222">
    <property type="term" value="F:metalloendopeptidase activity"/>
    <property type="evidence" value="ECO:0007669"/>
    <property type="project" value="InterPro"/>
</dbReference>
<keyword evidence="7" id="KW-0677">Repeat</keyword>
<dbReference type="InterPro" id="IPR045371">
    <property type="entry name" value="ADAMTS_CR_3"/>
</dbReference>
<feature type="disulfide bond" evidence="15">
    <location>
        <begin position="257"/>
        <end position="294"/>
    </location>
</feature>
<feature type="binding site" evidence="14">
    <location>
        <position position="138"/>
    </location>
    <ligand>
        <name>Ca(2+)</name>
        <dbReference type="ChEBI" id="CHEBI:29108"/>
        <label>1</label>
    </ligand>
</feature>
<feature type="disulfide bond" evidence="15">
    <location>
        <begin position="212"/>
        <end position="223"/>
    </location>
</feature>
<dbReference type="InterPro" id="IPR024079">
    <property type="entry name" value="MetalloPept_cat_dom_sf"/>
</dbReference>
<dbReference type="PROSITE" id="PS50900">
    <property type="entry name" value="PLAC"/>
    <property type="match status" value="1"/>
</dbReference>
<dbReference type="InterPro" id="IPR041645">
    <property type="entry name" value="ADAMTS_CR_2"/>
</dbReference>
<evidence type="ECO:0000256" key="8">
    <source>
        <dbReference type="ARBA" id="ARBA00022801"/>
    </source>
</evidence>
<dbReference type="FunFam" id="2.20.100.10:FF:000005">
    <property type="entry name" value="ADAM metallopeptidase with thrombospondin type 1 motif 9"/>
    <property type="match status" value="1"/>
</dbReference>
<keyword evidence="4" id="KW-0645">Protease</keyword>
<dbReference type="PROSITE" id="PS50215">
    <property type="entry name" value="ADAM_MEPRO"/>
    <property type="match status" value="1"/>
</dbReference>
<dbReference type="InterPro" id="IPR036383">
    <property type="entry name" value="TSP1_rpt_sf"/>
</dbReference>
<evidence type="ECO:0000256" key="3">
    <source>
        <dbReference type="ARBA" id="ARBA00022530"/>
    </source>
</evidence>
<evidence type="ECO:0000256" key="13">
    <source>
        <dbReference type="PIRSR" id="PIRSR613273-1"/>
    </source>
</evidence>
<dbReference type="Pfam" id="PF05986">
    <property type="entry name" value="ADAMTS_spacer1"/>
    <property type="match status" value="1"/>
</dbReference>
<keyword evidence="8" id="KW-0378">Hydrolase</keyword>
<feature type="non-terminal residue" evidence="20">
    <location>
        <position position="1"/>
    </location>
</feature>
<evidence type="ECO:0000256" key="9">
    <source>
        <dbReference type="ARBA" id="ARBA00022833"/>
    </source>
</evidence>
<evidence type="ECO:0000256" key="12">
    <source>
        <dbReference type="ARBA" id="ARBA00023180"/>
    </source>
</evidence>
<dbReference type="InterPro" id="IPR013273">
    <property type="entry name" value="ADAMTS/ADAMTS-like"/>
</dbReference>
<comment type="cofactor">
    <cofactor evidence="14">
        <name>Zn(2+)</name>
        <dbReference type="ChEBI" id="CHEBI:29105"/>
    </cofactor>
    <text evidence="14">Binds 1 zinc ion per subunit.</text>
</comment>
<keyword evidence="21" id="KW-1185">Reference proteome</keyword>
<feature type="domain" description="PLAC" evidence="19">
    <location>
        <begin position="848"/>
        <end position="886"/>
    </location>
</feature>
<feature type="region of interest" description="Disordered" evidence="17">
    <location>
        <begin position="494"/>
        <end position="513"/>
    </location>
</feature>
<dbReference type="InterPro" id="IPR000884">
    <property type="entry name" value="TSP1_rpt"/>
</dbReference>
<evidence type="ECO:0000256" key="7">
    <source>
        <dbReference type="ARBA" id="ARBA00022737"/>
    </source>
</evidence>
<dbReference type="PRINTS" id="PR01857">
    <property type="entry name" value="ADAMTSFAMILY"/>
</dbReference>
<dbReference type="PROSITE" id="PS50092">
    <property type="entry name" value="TSP1"/>
    <property type="match status" value="4"/>
</dbReference>
<name>A0A8J5JQ86_HOMAM</name>
<evidence type="ECO:0000256" key="2">
    <source>
        <dbReference type="ARBA" id="ARBA00022525"/>
    </source>
</evidence>
<feature type="binding site" evidence="14 16">
    <location>
        <position position="78"/>
    </location>
    <ligand>
        <name>Zn(2+)</name>
        <dbReference type="ChEBI" id="CHEBI:29105"/>
        <note>catalytic</note>
    </ligand>
</feature>
<keyword evidence="12" id="KW-0325">Glycoprotein</keyword>
<evidence type="ECO:0000256" key="6">
    <source>
        <dbReference type="ARBA" id="ARBA00022729"/>
    </source>
</evidence>
<dbReference type="Gene3D" id="3.40.1620.60">
    <property type="match status" value="1"/>
</dbReference>
<dbReference type="SMART" id="SM00209">
    <property type="entry name" value="TSP1"/>
    <property type="match status" value="4"/>
</dbReference>
<feature type="disulfide bond" evidence="15">
    <location>
        <begin position="56"/>
        <end position="138"/>
    </location>
</feature>
<evidence type="ECO:0000256" key="1">
    <source>
        <dbReference type="ARBA" id="ARBA00004498"/>
    </source>
</evidence>
<dbReference type="FunFam" id="2.20.100.10:FF:000001">
    <property type="entry name" value="semaphorin-5A isoform X1"/>
    <property type="match status" value="1"/>
</dbReference>
<keyword evidence="10" id="KW-0482">Metalloprotease</keyword>
<feature type="disulfide bond" evidence="15">
    <location>
        <begin position="185"/>
        <end position="218"/>
    </location>
</feature>
<dbReference type="GO" id="GO:0006508">
    <property type="term" value="P:proteolysis"/>
    <property type="evidence" value="ECO:0007669"/>
    <property type="project" value="UniProtKB-KW"/>
</dbReference>
<keyword evidence="11 15" id="KW-1015">Disulfide bond</keyword>
<dbReference type="InterPro" id="IPR001590">
    <property type="entry name" value="Peptidase_M12B"/>
</dbReference>
<evidence type="ECO:0000259" key="18">
    <source>
        <dbReference type="PROSITE" id="PS50215"/>
    </source>
</evidence>
<dbReference type="GO" id="GO:0046872">
    <property type="term" value="F:metal ion binding"/>
    <property type="evidence" value="ECO:0007669"/>
    <property type="project" value="UniProtKB-KW"/>
</dbReference>
<dbReference type="SUPFAM" id="SSF55486">
    <property type="entry name" value="Metalloproteases ('zincins'), catalytic domain"/>
    <property type="match status" value="1"/>
</dbReference>
<dbReference type="Pfam" id="PF17771">
    <property type="entry name" value="ADAMTS_CR_2"/>
    <property type="match status" value="1"/>
</dbReference>
<dbReference type="Pfam" id="PF19030">
    <property type="entry name" value="TSP1_ADAMTS"/>
    <property type="match status" value="3"/>
</dbReference>
<reference evidence="20" key="1">
    <citation type="journal article" date="2021" name="Sci. Adv.">
        <title>The American lobster genome reveals insights on longevity, neural, and immune adaptations.</title>
        <authorList>
            <person name="Polinski J.M."/>
            <person name="Zimin A.V."/>
            <person name="Clark K.F."/>
            <person name="Kohn A.B."/>
            <person name="Sadowski N."/>
            <person name="Timp W."/>
            <person name="Ptitsyn A."/>
            <person name="Khanna P."/>
            <person name="Romanova D.Y."/>
            <person name="Williams P."/>
            <person name="Greenwood S.J."/>
            <person name="Moroz L.L."/>
            <person name="Walt D.R."/>
            <person name="Bodnar A.G."/>
        </authorList>
    </citation>
    <scope>NUCLEOTIDE SEQUENCE</scope>
    <source>
        <strain evidence="20">GMGI-L3</strain>
    </source>
</reference>
<comment type="subcellular location">
    <subcellularLocation>
        <location evidence="1">Secreted</location>
        <location evidence="1">Extracellular space</location>
        <location evidence="1">Extracellular matrix</location>
    </subcellularLocation>
</comment>
<dbReference type="Gene3D" id="2.60.120.830">
    <property type="match status" value="1"/>
</dbReference>
<sequence length="942" mass="104958">MLVRHGLAKKSLEAVNRWAERLYRVSPQALRHDVAVWLTRIDLGGPSGYAPVAGVCEPSRSCTLNRDEGLTSSFIIAHEMAHVLGLSHDGDPVAANDCEDEGYQGSVMAPLVAATFSRFHWSKCSKTEYHTKAHDWSCLLNKPQWKNATTVLSTIKYQYSLDDQCRMEFGEGYGLCSSFGATDPCTHLWCSNSSSPHHCKTKKGPPLEGTTCGEQKWCRHGFCVAVSQETEDTDGESPVRHNPQDGGWSTWSQWGPCSRTCGTGVAFRTRACDHPPPAWGGRRCRGKREEWKVCGVEECPLPRIDIRAQQCSFITRIVNLDLRRSALSWLPYEPKRRKKKCRISCYSHATNEVYIGREYVVDGTPCSYDQPNDICVQGKCVAMGCDKVVASMAQEDECGVCGGDGATCINNQFDYHEVPPTVLHAWKPLFTNSEISWVEQTEASVKRQSVAATLMDMVEAARSVPAPGFSDVQVEDLQEIVCQHQQQPTIEEMLEEDEEQQPTQEDDVKPGEPTTHLLTEFLTTIARLGEQLEEYDTRPHPRNLMCPALKKVMEVMLVRRPLLLEYSLVATLPAGARNIMIKEEAPTMNFLALTDNSSSFFLNGGRSQEPSKSFISEGAKFLYSSRGEREVLQARGPLLRPVSIMIHGTRAQESVRVTTTFLTQLKQEHYQWEVGPFTACSVTCGGGEQHQTLVCRDRRTDKQVFHSSCRHLPRPSLNTTTCNSFGCKAKWVTGPWEHCSTTCGPHGVQERTVSCVTLPEADGTNRTTGIVDPLRCSTDPMPEAQRECLRDPCPAHWSPSGWGECSSSCGEGVETRLWECVGGGGNEVTYNCGPQPRQVRVCIKAPCPPAPCLRDSSAFCQLPVLHRYCQVPKYRELCCHTCANIMDGLCVRWMTCVSDGWPVCQMDGLCVRWMACVSDGWPVCQMDDLCVRWMACVSDGWP</sequence>
<feature type="binding site" evidence="14">
    <location>
        <position position="33"/>
    </location>
    <ligand>
        <name>Ca(2+)</name>
        <dbReference type="ChEBI" id="CHEBI:29108"/>
        <label>1</label>
    </ligand>
</feature>
<keyword evidence="3" id="KW-0272">Extracellular matrix</keyword>
<evidence type="ECO:0000256" key="4">
    <source>
        <dbReference type="ARBA" id="ARBA00022670"/>
    </source>
</evidence>
<keyword evidence="2" id="KW-0964">Secreted</keyword>
<keyword evidence="9 14" id="KW-0862">Zinc</keyword>
<dbReference type="Pfam" id="PF19236">
    <property type="entry name" value="ADAMTS_CR_3"/>
    <property type="match status" value="1"/>
</dbReference>
<organism evidence="20 21">
    <name type="scientific">Homarus americanus</name>
    <name type="common">American lobster</name>
    <dbReference type="NCBI Taxonomy" id="6706"/>
    <lineage>
        <taxon>Eukaryota</taxon>
        <taxon>Metazoa</taxon>
        <taxon>Ecdysozoa</taxon>
        <taxon>Arthropoda</taxon>
        <taxon>Crustacea</taxon>
        <taxon>Multicrustacea</taxon>
        <taxon>Malacostraca</taxon>
        <taxon>Eumalacostraca</taxon>
        <taxon>Eucarida</taxon>
        <taxon>Decapoda</taxon>
        <taxon>Pleocyemata</taxon>
        <taxon>Astacidea</taxon>
        <taxon>Nephropoidea</taxon>
        <taxon>Nephropidae</taxon>
        <taxon>Homarus</taxon>
    </lineage>
</organism>
<feature type="disulfide bond" evidence="15">
    <location>
        <begin position="272"/>
        <end position="284"/>
    </location>
</feature>
<gene>
    <name evidence="20" type="ORF">Hamer_G025220</name>
</gene>
<protein>
    <submittedName>
        <fullName evidence="20">A disintegrin and metalloproteinase with thrombospondin motifs 14-like 2</fullName>
    </submittedName>
</protein>
<keyword evidence="5 14" id="KW-0479">Metal-binding</keyword>
<evidence type="ECO:0000313" key="21">
    <source>
        <dbReference type="Proteomes" id="UP000747542"/>
    </source>
</evidence>
<evidence type="ECO:0000313" key="20">
    <source>
        <dbReference type="EMBL" id="KAG7159640.1"/>
    </source>
</evidence>
<dbReference type="Pfam" id="PF00090">
    <property type="entry name" value="TSP_1"/>
    <property type="match status" value="1"/>
</dbReference>
<evidence type="ECO:0000256" key="11">
    <source>
        <dbReference type="ARBA" id="ARBA00023157"/>
    </source>
</evidence>
<proteinExistence type="predicted"/>
<evidence type="ECO:0000256" key="15">
    <source>
        <dbReference type="PIRSR" id="PIRSR613273-3"/>
    </source>
</evidence>
<dbReference type="AlphaFoldDB" id="A0A8J5JQ86"/>
<evidence type="ECO:0000256" key="5">
    <source>
        <dbReference type="ARBA" id="ARBA00022723"/>
    </source>
</evidence>
<dbReference type="EMBL" id="JAHLQT010033087">
    <property type="protein sequence ID" value="KAG7159640.1"/>
    <property type="molecule type" value="Genomic_DNA"/>
</dbReference>
<evidence type="ECO:0000256" key="14">
    <source>
        <dbReference type="PIRSR" id="PIRSR613273-2"/>
    </source>
</evidence>
<feature type="active site" evidence="13 16">
    <location>
        <position position="79"/>
    </location>
</feature>
<dbReference type="Proteomes" id="UP000747542">
    <property type="component" value="Unassembled WGS sequence"/>
</dbReference>
<feature type="binding site" evidence="14 16">
    <location>
        <position position="88"/>
    </location>
    <ligand>
        <name>Zn(2+)</name>
        <dbReference type="ChEBI" id="CHEBI:29105"/>
        <note>catalytic</note>
    </ligand>
</feature>
<dbReference type="PANTHER" id="PTHR13723:SF304">
    <property type="entry name" value="A DISINTEGRIN AND METALLOPROTEINASE WITH THROMBOSPONDIN MOTIFS 2-LIKE PROTEIN"/>
    <property type="match status" value="1"/>
</dbReference>
<feature type="disulfide bond" evidence="15">
    <location>
        <begin position="261"/>
        <end position="299"/>
    </location>
</feature>
<dbReference type="InterPro" id="IPR010294">
    <property type="entry name" value="ADAMTS_spacer1"/>
</dbReference>
<dbReference type="SUPFAM" id="SSF82895">
    <property type="entry name" value="TSP-1 type 1 repeat"/>
    <property type="match status" value="4"/>
</dbReference>
<comment type="caution">
    <text evidence="20">The sequence shown here is derived from an EMBL/GenBank/DDBJ whole genome shotgun (WGS) entry which is preliminary data.</text>
</comment>
<comment type="caution">
    <text evidence="16">Lacks conserved residue(s) required for the propagation of feature annotation.</text>
</comment>
<feature type="domain" description="Peptidase M12B" evidence="18">
    <location>
        <begin position="1"/>
        <end position="143"/>
    </location>
</feature>
<dbReference type="InterPro" id="IPR050439">
    <property type="entry name" value="ADAMTS_ADAMTS-like"/>
</dbReference>
<feature type="disulfide bond" evidence="15">
    <location>
        <begin position="165"/>
        <end position="190"/>
    </location>
</feature>
<dbReference type="PANTHER" id="PTHR13723">
    <property type="entry name" value="ADAMTS A DISINTEGRIN AND METALLOPROTEASE WITH THROMBOSPONDIN MOTIFS PROTEASE"/>
    <property type="match status" value="1"/>
</dbReference>
<evidence type="ECO:0000256" key="17">
    <source>
        <dbReference type="SAM" id="MobiDB-lite"/>
    </source>
</evidence>
<dbReference type="GO" id="GO:0031012">
    <property type="term" value="C:extracellular matrix"/>
    <property type="evidence" value="ECO:0007669"/>
    <property type="project" value="TreeGrafter"/>
</dbReference>
<dbReference type="Pfam" id="PF01421">
    <property type="entry name" value="Reprolysin"/>
    <property type="match status" value="1"/>
</dbReference>
<accession>A0A8J5JQ86</accession>
<dbReference type="Gene3D" id="3.40.390.10">
    <property type="entry name" value="Collagenase (Catalytic Domain)"/>
    <property type="match status" value="1"/>
</dbReference>
<keyword evidence="14" id="KW-0106">Calcium</keyword>
<dbReference type="PRINTS" id="PR01705">
    <property type="entry name" value="TSP1REPEAT"/>
</dbReference>